<reference evidence="10 11" key="2">
    <citation type="journal article" date="2012" name="Stand. Genomic Sci.">
        <title>Complete genome sequence of the termite hindgut bacterium Spirochaeta coccoides type strain (SPN1(T)), reclassification in the genus Sphaerochaeta as Sphaerochaeta coccoides comb. nov. and emendations of the family Spirochaetaceae and the genus Sphaerochaeta.</title>
        <authorList>
            <person name="Abt B."/>
            <person name="Han C."/>
            <person name="Scheuner C."/>
            <person name="Lu M."/>
            <person name="Lapidus A."/>
            <person name="Nolan M."/>
            <person name="Lucas S."/>
            <person name="Hammon N."/>
            <person name="Deshpande S."/>
            <person name="Cheng J.F."/>
            <person name="Tapia R."/>
            <person name="Goodwin L.A."/>
            <person name="Pitluck S."/>
            <person name="Liolios K."/>
            <person name="Pagani I."/>
            <person name="Ivanova N."/>
            <person name="Mavromatis K."/>
            <person name="Mikhailova N."/>
            <person name="Huntemann M."/>
            <person name="Pati A."/>
            <person name="Chen A."/>
            <person name="Palaniappan K."/>
            <person name="Land M."/>
            <person name="Hauser L."/>
            <person name="Brambilla E.M."/>
            <person name="Rohde M."/>
            <person name="Spring S."/>
            <person name="Gronow S."/>
            <person name="Goker M."/>
            <person name="Woyke T."/>
            <person name="Bristow J."/>
            <person name="Eisen J.A."/>
            <person name="Markowitz V."/>
            <person name="Hugenholtz P."/>
            <person name="Kyrpides N.C."/>
            <person name="Klenk H.P."/>
            <person name="Detter J.C."/>
        </authorList>
    </citation>
    <scope>NUCLEOTIDE SEQUENCE [LARGE SCALE GENOMIC DNA]</scope>
    <source>
        <strain evidence="11">ATCC BAA-1237 / DSM 17374 / SPN1</strain>
    </source>
</reference>
<dbReference type="FunFam" id="1.20.58.110:FF:000001">
    <property type="entry name" value="30S ribosomal protein S20"/>
    <property type="match status" value="1"/>
</dbReference>
<dbReference type="OrthoDB" id="9808392at2"/>
<dbReference type="eggNOG" id="COG0268">
    <property type="taxonomic scope" value="Bacteria"/>
</dbReference>
<comment type="similarity">
    <text evidence="2 8">Belongs to the bacterial ribosomal protein bS20 family.</text>
</comment>
<evidence type="ECO:0000256" key="5">
    <source>
        <dbReference type="ARBA" id="ARBA00022980"/>
    </source>
</evidence>
<name>F4GLQ5_PARC1</name>
<dbReference type="InterPro" id="IPR002583">
    <property type="entry name" value="Ribosomal_bS20"/>
</dbReference>
<evidence type="ECO:0000256" key="3">
    <source>
        <dbReference type="ARBA" id="ARBA00022730"/>
    </source>
</evidence>
<evidence type="ECO:0000256" key="4">
    <source>
        <dbReference type="ARBA" id="ARBA00022884"/>
    </source>
</evidence>
<dbReference type="Gene3D" id="1.20.58.110">
    <property type="entry name" value="Ribosomal protein S20"/>
    <property type="match status" value="1"/>
</dbReference>
<evidence type="ECO:0000313" key="10">
    <source>
        <dbReference type="EMBL" id="AEC02449.1"/>
    </source>
</evidence>
<dbReference type="GO" id="GO:0070181">
    <property type="term" value="F:small ribosomal subunit rRNA binding"/>
    <property type="evidence" value="ECO:0007669"/>
    <property type="project" value="TreeGrafter"/>
</dbReference>
<evidence type="ECO:0000256" key="9">
    <source>
        <dbReference type="SAM" id="MobiDB-lite"/>
    </source>
</evidence>
<dbReference type="GO" id="GO:0003735">
    <property type="term" value="F:structural constituent of ribosome"/>
    <property type="evidence" value="ECO:0007669"/>
    <property type="project" value="InterPro"/>
</dbReference>
<dbReference type="RefSeq" id="WP_013739844.1">
    <property type="nucleotide sequence ID" value="NC_015436.1"/>
</dbReference>
<dbReference type="PANTHER" id="PTHR33398:SF1">
    <property type="entry name" value="SMALL RIBOSOMAL SUBUNIT PROTEIN BS20C"/>
    <property type="match status" value="1"/>
</dbReference>
<keyword evidence="3 8" id="KW-0699">rRNA-binding</keyword>
<evidence type="ECO:0000256" key="2">
    <source>
        <dbReference type="ARBA" id="ARBA00007634"/>
    </source>
</evidence>
<dbReference type="PANTHER" id="PTHR33398">
    <property type="entry name" value="30S RIBOSOMAL PROTEIN S20"/>
    <property type="match status" value="1"/>
</dbReference>
<feature type="region of interest" description="Disordered" evidence="9">
    <location>
        <begin position="1"/>
        <end position="28"/>
    </location>
</feature>
<keyword evidence="4 8" id="KW-0694">RNA-binding</keyword>
<dbReference type="HOGENOM" id="CLU_160655_0_1_12"/>
<evidence type="ECO:0000256" key="8">
    <source>
        <dbReference type="HAMAP-Rule" id="MF_00500"/>
    </source>
</evidence>
<comment type="function">
    <text evidence="1 8">Binds directly to 16S ribosomal RNA.</text>
</comment>
<keyword evidence="5 8" id="KW-0689">Ribosomal protein</keyword>
<evidence type="ECO:0000256" key="1">
    <source>
        <dbReference type="ARBA" id="ARBA00003134"/>
    </source>
</evidence>
<dbReference type="GO" id="GO:0006412">
    <property type="term" value="P:translation"/>
    <property type="evidence" value="ECO:0007669"/>
    <property type="project" value="UniProtKB-UniRule"/>
</dbReference>
<evidence type="ECO:0000256" key="6">
    <source>
        <dbReference type="ARBA" id="ARBA00023274"/>
    </source>
</evidence>
<evidence type="ECO:0000313" key="11">
    <source>
        <dbReference type="Proteomes" id="UP000007939"/>
    </source>
</evidence>
<dbReference type="HAMAP" id="MF_00500">
    <property type="entry name" value="Ribosomal_bS20"/>
    <property type="match status" value="1"/>
</dbReference>
<dbReference type="NCBIfam" id="TIGR00029">
    <property type="entry name" value="S20"/>
    <property type="match status" value="1"/>
</dbReference>
<sequence length="91" mass="10245">MSTKSAEKRERQNEKRRMRNRAAKSAIRTSVKKFKAAIEAGDKATAETTMQRSFKLIDTAANKGILHRNTASRTKSRLHAHFNKMNAASAQ</sequence>
<gene>
    <name evidence="8" type="primary">rpsT</name>
    <name evidence="10" type="ordered locus">Spico_1238</name>
</gene>
<dbReference type="AlphaFoldDB" id="F4GLQ5"/>
<evidence type="ECO:0000256" key="7">
    <source>
        <dbReference type="ARBA" id="ARBA00035136"/>
    </source>
</evidence>
<dbReference type="EMBL" id="CP002659">
    <property type="protein sequence ID" value="AEC02449.1"/>
    <property type="molecule type" value="Genomic_DNA"/>
</dbReference>
<reference evidence="11" key="1">
    <citation type="submission" date="2011-04" db="EMBL/GenBank/DDBJ databases">
        <title>The complete genome of Spirochaeta coccoides DSM 17374.</title>
        <authorList>
            <person name="Lucas S."/>
            <person name="Copeland A."/>
            <person name="Lapidus A."/>
            <person name="Bruce D."/>
            <person name="Goodwin L."/>
            <person name="Pitluck S."/>
            <person name="Peters L."/>
            <person name="Kyrpides N."/>
            <person name="Mavromatis K."/>
            <person name="Pagani I."/>
            <person name="Ivanova N."/>
            <person name="Ovchinnikova G."/>
            <person name="Lu M."/>
            <person name="Detter J.C."/>
            <person name="Tapia R."/>
            <person name="Han C."/>
            <person name="Land M."/>
            <person name="Hauser L."/>
            <person name="Markowitz V."/>
            <person name="Cheng J.-F."/>
            <person name="Hugenholtz P."/>
            <person name="Woyke T."/>
            <person name="Wu D."/>
            <person name="Spring S."/>
            <person name="Schroeder M."/>
            <person name="Brambilla E."/>
            <person name="Klenk H.-P."/>
            <person name="Eisen J.A."/>
        </authorList>
    </citation>
    <scope>NUCLEOTIDE SEQUENCE [LARGE SCALE GENOMIC DNA]</scope>
    <source>
        <strain evidence="11">ATCC BAA-1237 / DSM 17374 / SPN1</strain>
    </source>
</reference>
<dbReference type="SUPFAM" id="SSF46992">
    <property type="entry name" value="Ribosomal protein S20"/>
    <property type="match status" value="1"/>
</dbReference>
<protein>
    <recommendedName>
        <fullName evidence="7 8">Small ribosomal subunit protein bS20</fullName>
    </recommendedName>
</protein>
<organism evidence="10 11">
    <name type="scientific">Parasphaerochaeta coccoides (strain ATCC BAA-1237 / DSM 17374 / SPN1)</name>
    <name type="common">Sphaerochaeta coccoides</name>
    <dbReference type="NCBI Taxonomy" id="760011"/>
    <lineage>
        <taxon>Bacteria</taxon>
        <taxon>Pseudomonadati</taxon>
        <taxon>Spirochaetota</taxon>
        <taxon>Spirochaetia</taxon>
        <taxon>Spirochaetales</taxon>
        <taxon>Sphaerochaetaceae</taxon>
        <taxon>Parasphaerochaeta</taxon>
    </lineage>
</organism>
<keyword evidence="11" id="KW-1185">Reference proteome</keyword>
<feature type="compositionally biased region" description="Basic and acidic residues" evidence="9">
    <location>
        <begin position="1"/>
        <end position="15"/>
    </location>
</feature>
<dbReference type="GO" id="GO:0005829">
    <property type="term" value="C:cytosol"/>
    <property type="evidence" value="ECO:0007669"/>
    <property type="project" value="TreeGrafter"/>
</dbReference>
<dbReference type="InterPro" id="IPR036510">
    <property type="entry name" value="Ribosomal_bS20_sf"/>
</dbReference>
<proteinExistence type="inferred from homology"/>
<dbReference type="KEGG" id="scc:Spico_1238"/>
<accession>F4GLQ5</accession>
<dbReference type="GO" id="GO:0015935">
    <property type="term" value="C:small ribosomal subunit"/>
    <property type="evidence" value="ECO:0007669"/>
    <property type="project" value="TreeGrafter"/>
</dbReference>
<dbReference type="STRING" id="760011.Spico_1238"/>
<dbReference type="Pfam" id="PF01649">
    <property type="entry name" value="Ribosomal_S20p"/>
    <property type="match status" value="1"/>
</dbReference>
<dbReference type="Proteomes" id="UP000007939">
    <property type="component" value="Chromosome"/>
</dbReference>
<keyword evidence="6 8" id="KW-0687">Ribonucleoprotein</keyword>